<dbReference type="EMBL" id="PRKQ01000003">
    <property type="protein sequence ID" value="PPB10885.1"/>
    <property type="molecule type" value="Genomic_DNA"/>
</dbReference>
<organism evidence="1 2">
    <name type="scientific">Brevibacillus laterosporus</name>
    <name type="common">Bacillus laterosporus</name>
    <dbReference type="NCBI Taxonomy" id="1465"/>
    <lineage>
        <taxon>Bacteria</taxon>
        <taxon>Bacillati</taxon>
        <taxon>Bacillota</taxon>
        <taxon>Bacilli</taxon>
        <taxon>Bacillales</taxon>
        <taxon>Paenibacillaceae</taxon>
        <taxon>Brevibacillus</taxon>
    </lineage>
</organism>
<dbReference type="RefSeq" id="WP_104030902.1">
    <property type="nucleotide sequence ID" value="NZ_PRKQ01000003.1"/>
</dbReference>
<accession>A0AAP8U6R1</accession>
<comment type="caution">
    <text evidence="1">The sequence shown here is derived from an EMBL/GenBank/DDBJ whole genome shotgun (WGS) entry which is preliminary data.</text>
</comment>
<dbReference type="AlphaFoldDB" id="A0AAP8U6R1"/>
<proteinExistence type="predicted"/>
<gene>
    <name evidence="1" type="ORF">C4A77_04475</name>
</gene>
<sequence>MREITLVCMSCGSEESKIPIGKQNSFYDTFSIQCKCGKWLIENGVFAQKENHIRADSTSNQAL</sequence>
<protein>
    <submittedName>
        <fullName evidence="1">Uncharacterized protein</fullName>
    </submittedName>
</protein>
<evidence type="ECO:0000313" key="2">
    <source>
        <dbReference type="Proteomes" id="UP000239759"/>
    </source>
</evidence>
<reference evidence="1 2" key="1">
    <citation type="submission" date="2018-02" db="EMBL/GenBank/DDBJ databases">
        <title>Comparative analysis of genomes of three Brevibacillus laterosporus strains producers of potent antimicrobials isolated from silage.</title>
        <authorList>
            <person name="Kojic M."/>
            <person name="Miljkovic M."/>
            <person name="Studholme D."/>
            <person name="Filipic B."/>
        </authorList>
    </citation>
    <scope>NUCLEOTIDE SEQUENCE [LARGE SCALE GENOMIC DNA]</scope>
    <source>
        <strain evidence="1 2">BGSP11</strain>
    </source>
</reference>
<name>A0AAP8U6R1_BRELA</name>
<evidence type="ECO:0000313" key="1">
    <source>
        <dbReference type="EMBL" id="PPB10885.1"/>
    </source>
</evidence>
<dbReference type="Proteomes" id="UP000239759">
    <property type="component" value="Unassembled WGS sequence"/>
</dbReference>